<evidence type="ECO:0000313" key="7">
    <source>
        <dbReference type="Proteomes" id="UP000288711"/>
    </source>
</evidence>
<feature type="domain" description="Solute-binding protein family 3/N-terminal" evidence="5">
    <location>
        <begin position="160"/>
        <end position="381"/>
    </location>
</feature>
<feature type="compositionally biased region" description="Low complexity" evidence="4">
    <location>
        <begin position="403"/>
        <end position="415"/>
    </location>
</feature>
<keyword evidence="2" id="KW-0813">Transport</keyword>
<dbReference type="GO" id="GO:0030288">
    <property type="term" value="C:outer membrane-bounded periplasmic space"/>
    <property type="evidence" value="ECO:0007669"/>
    <property type="project" value="TreeGrafter"/>
</dbReference>
<feature type="compositionally biased region" description="Low complexity" evidence="4">
    <location>
        <begin position="1"/>
        <end position="11"/>
    </location>
</feature>
<reference evidence="6 7" key="1">
    <citation type="journal article" date="2009" name="Int. J. Syst. Evol. Microbiol.">
        <title>Janibacter hoylei sp. nov., Bacillus isronensis sp. nov. and Bacillus aryabhattai sp. nov., isolated from cryotubes used for collecting air from the upper atmosphere.</title>
        <authorList>
            <person name="Shivaji S."/>
            <person name="Chaturvedi P."/>
            <person name="Begum Z."/>
            <person name="Pindi P.K."/>
            <person name="Manorama R."/>
            <person name="Padmanaban D.A."/>
            <person name="Shouche Y.S."/>
            <person name="Pawar S."/>
            <person name="Vaishampayan P."/>
            <person name="Dutt C.B."/>
            <person name="Datta G.N."/>
            <person name="Manchanda R.K."/>
            <person name="Rao U.R."/>
            <person name="Bhargava P.M."/>
            <person name="Narlikar J.V."/>
        </authorList>
    </citation>
    <scope>NUCLEOTIDE SEQUENCE [LARGE SCALE GENOMIC DNA]</scope>
    <source>
        <strain evidence="6 7">PVAS-1</strain>
    </source>
</reference>
<evidence type="ECO:0000256" key="2">
    <source>
        <dbReference type="ARBA" id="ARBA00022448"/>
    </source>
</evidence>
<dbReference type="Proteomes" id="UP000288711">
    <property type="component" value="Unassembled WGS sequence"/>
</dbReference>
<keyword evidence="7" id="KW-1185">Reference proteome</keyword>
<evidence type="ECO:0000256" key="3">
    <source>
        <dbReference type="ARBA" id="ARBA00022729"/>
    </source>
</evidence>
<dbReference type="SMART" id="SM00062">
    <property type="entry name" value="PBPb"/>
    <property type="match status" value="1"/>
</dbReference>
<dbReference type="GO" id="GO:0006865">
    <property type="term" value="P:amino acid transport"/>
    <property type="evidence" value="ECO:0007669"/>
    <property type="project" value="TreeGrafter"/>
</dbReference>
<dbReference type="GO" id="GO:0005576">
    <property type="term" value="C:extracellular region"/>
    <property type="evidence" value="ECO:0007669"/>
    <property type="project" value="TreeGrafter"/>
</dbReference>
<evidence type="ECO:0000313" key="6">
    <source>
        <dbReference type="EMBL" id="RWU85503.1"/>
    </source>
</evidence>
<feature type="region of interest" description="Disordered" evidence="4">
    <location>
        <begin position="1"/>
        <end position="64"/>
    </location>
</feature>
<protein>
    <recommendedName>
        <fullName evidence="5">Solute-binding protein family 3/N-terminal domain-containing protein</fullName>
    </recommendedName>
</protein>
<accession>A0A444BAP4</accession>
<keyword evidence="3" id="KW-0732">Signal</keyword>
<sequence length="415" mass="43814">MTPRPASGPRAPRSRGSRRAGPARCATCLWPTRPSSRRRAASSPRTAPTTPTASGSPPTRCGTVPSSWRCHFPDDVPAAGSHPIQCAGLRGWSRPTKGVDVRRTAVLASAAITAALVTGCVRPVDVEPTGTTSASPGSTSTPAPTTSQTSALHQTDAPSSLRVAITFDQPGVGLREGDTYSGLDVDVARYVARYIGVTRISFVEAVTEQRETLLATGQADLVLAAYSITPDRSDDVTFAGPYLSTGQGLLVRSRSRIRTPEQLPGFTVCSVQGSTSTEELVDNHPGLHLTVQPRLSDCVDLLKESKVNAVTADAAVLSGYARESSAPDVLRTSSTTFTTERWGVAMRRDDTDLCEDVNDALADMVETGAWKRAVRSNLGTSSTLPRRTLTPPKLQACPEPRPSTTSSDGSTPTSS</sequence>
<organism evidence="6 7">
    <name type="scientific">Janibacter hoylei PVAS-1</name>
    <dbReference type="NCBI Taxonomy" id="1210046"/>
    <lineage>
        <taxon>Bacteria</taxon>
        <taxon>Bacillati</taxon>
        <taxon>Actinomycetota</taxon>
        <taxon>Actinomycetes</taxon>
        <taxon>Micrococcales</taxon>
        <taxon>Intrasporangiaceae</taxon>
        <taxon>Janibacter</taxon>
    </lineage>
</organism>
<dbReference type="EMBL" id="PIPF01000001">
    <property type="protein sequence ID" value="RWU85503.1"/>
    <property type="molecule type" value="Genomic_DNA"/>
</dbReference>
<dbReference type="SUPFAM" id="SSF53850">
    <property type="entry name" value="Periplasmic binding protein-like II"/>
    <property type="match status" value="1"/>
</dbReference>
<dbReference type="OrthoDB" id="9807888at2"/>
<name>A0A444BAP4_9MICO</name>
<dbReference type="AlphaFoldDB" id="A0A444BAP4"/>
<dbReference type="PANTHER" id="PTHR30085">
    <property type="entry name" value="AMINO ACID ABC TRANSPORTER PERMEASE"/>
    <property type="match status" value="1"/>
</dbReference>
<feature type="region of interest" description="Disordered" evidence="4">
    <location>
        <begin position="127"/>
        <end position="157"/>
    </location>
</feature>
<feature type="compositionally biased region" description="Low complexity" evidence="4">
    <location>
        <begin position="128"/>
        <end position="151"/>
    </location>
</feature>
<comment type="caution">
    <text evidence="6">The sequence shown here is derived from an EMBL/GenBank/DDBJ whole genome shotgun (WGS) entry which is preliminary data.</text>
</comment>
<gene>
    <name evidence="6" type="ORF">CWN80_00465</name>
</gene>
<proteinExistence type="inferred from homology"/>
<evidence type="ECO:0000256" key="1">
    <source>
        <dbReference type="ARBA" id="ARBA00010333"/>
    </source>
</evidence>
<evidence type="ECO:0000259" key="5">
    <source>
        <dbReference type="SMART" id="SM00062"/>
    </source>
</evidence>
<dbReference type="InterPro" id="IPR051455">
    <property type="entry name" value="Bact_solute-bind_prot3"/>
</dbReference>
<dbReference type="Gene3D" id="3.40.190.10">
    <property type="entry name" value="Periplasmic binding protein-like II"/>
    <property type="match status" value="2"/>
</dbReference>
<dbReference type="PANTHER" id="PTHR30085:SF6">
    <property type="entry name" value="ABC TRANSPORTER GLUTAMINE-BINDING PROTEIN GLNH"/>
    <property type="match status" value="1"/>
</dbReference>
<evidence type="ECO:0000256" key="4">
    <source>
        <dbReference type="SAM" id="MobiDB-lite"/>
    </source>
</evidence>
<comment type="similarity">
    <text evidence="1">Belongs to the bacterial solute-binding protein 3 family.</text>
</comment>
<feature type="compositionally biased region" description="Low complexity" evidence="4">
    <location>
        <begin position="41"/>
        <end position="60"/>
    </location>
</feature>
<dbReference type="InterPro" id="IPR001638">
    <property type="entry name" value="Solute-binding_3/MltF_N"/>
</dbReference>
<dbReference type="Pfam" id="PF00497">
    <property type="entry name" value="SBP_bac_3"/>
    <property type="match status" value="1"/>
</dbReference>
<feature type="region of interest" description="Disordered" evidence="4">
    <location>
        <begin position="381"/>
        <end position="415"/>
    </location>
</feature>